<dbReference type="RefSeq" id="YP_010669151.1">
    <property type="nucleotide sequence ID" value="NC_070959.1"/>
</dbReference>
<accession>A0A6G8R5W6</accession>
<dbReference type="InterPro" id="IPR011009">
    <property type="entry name" value="Kinase-like_dom_sf"/>
</dbReference>
<dbReference type="Gene3D" id="1.10.510.10">
    <property type="entry name" value="Transferase(Phosphotransferase) domain 1"/>
    <property type="match status" value="1"/>
</dbReference>
<dbReference type="KEGG" id="vg:77945305"/>
<dbReference type="Proteomes" id="UP000502617">
    <property type="component" value="Segment"/>
</dbReference>
<reference evidence="2 3" key="1">
    <citation type="submission" date="2020-03" db="EMBL/GenBank/DDBJ databases">
        <title>The Isolation and Genome Sequence of a Novel Cyanophage S-N03 from the Huanghai Sea, China.</title>
        <authorList>
            <person name="Jiang T."/>
        </authorList>
    </citation>
    <scope>NUCLEOTIDE SEQUENCE [LARGE SCALE GENOMIC DNA]</scope>
</reference>
<feature type="compositionally biased region" description="Low complexity" evidence="1">
    <location>
        <begin position="178"/>
        <end position="187"/>
    </location>
</feature>
<sequence>MKSLKLFEGQETEAHKEAVAKGLKYKGFGYWADGSGKVVARSLGGKLQPVEKADIDDSEGGAEVAQMAKGKSYDDIAAGGEPTQPVEMGEVLPGEEKAPKEDGQWEPGPDGDTQVGEEPSEVEDDVFVDKDQDSDKWVAGADGSNYKNFKSFDNMVSEGAIADKLRAGQANLKRAMDGSSEPAGAAAEAKKRGLNSDGHGYWLDNAGNPVAKTENGKLVDLTPQEIKRHDLGSRIPGRTTMRDMVKGNRPVDGVMQKRIGAAKDALANISPSERDKYIDAKMATKDGTYKAGKDKGPYHKAMDAQKAIDRMGQKDYDRMKEVEELNAESKQYFLDPEYDLSDANLGEELGTGAFGSVYMSDDGENVIKEGQIGREEMQALDLLKDFEGFPKLVNAEFSSPFRSVSQWEAAGSGEVPDTDASGEDFGGTFWTEAQAAMGRYAMSRAFGLPVSDVNYDWDEDSQEAATTNFWQLMATMHKAGVSHNDLHGGNVFFDSMLRPTILDLGLARVNKLTALMEAIASQRDNNYQLHHALQMHNLPQEQIDILETNRANFIDKISDDYSDDEWADEDREFLMSMLEGDIRITEDQLEEYYDRLQFDDDQLQEYIDILYDGFGQEPEDNRSDLEKRMEGGYKAMLDKIGQAAGYKSGEAAADMFRAADDMAVERGEGRIPFKGLDITRNPRKNK</sequence>
<feature type="region of interest" description="Disordered" evidence="1">
    <location>
        <begin position="51"/>
        <end position="143"/>
    </location>
</feature>
<evidence type="ECO:0000256" key="1">
    <source>
        <dbReference type="SAM" id="MobiDB-lite"/>
    </source>
</evidence>
<evidence type="ECO:0000313" key="3">
    <source>
        <dbReference type="Proteomes" id="UP000502617"/>
    </source>
</evidence>
<evidence type="ECO:0000313" key="2">
    <source>
        <dbReference type="EMBL" id="QIN96771.1"/>
    </source>
</evidence>
<feature type="compositionally biased region" description="Basic and acidic residues" evidence="1">
    <location>
        <begin position="127"/>
        <end position="136"/>
    </location>
</feature>
<feature type="compositionally biased region" description="Basic and acidic residues" evidence="1">
    <location>
        <begin position="94"/>
        <end position="103"/>
    </location>
</feature>
<dbReference type="SUPFAM" id="SSF56112">
    <property type="entry name" value="Protein kinase-like (PK-like)"/>
    <property type="match status" value="1"/>
</dbReference>
<dbReference type="EMBL" id="MT162466">
    <property type="protein sequence ID" value="QIN96771.1"/>
    <property type="molecule type" value="Genomic_DNA"/>
</dbReference>
<keyword evidence="2" id="KW-0808">Transferase</keyword>
<protein>
    <submittedName>
        <fullName evidence="2">Serine/threonine kinase</fullName>
    </submittedName>
</protein>
<keyword evidence="3" id="KW-1185">Reference proteome</keyword>
<feature type="region of interest" description="Disordered" evidence="1">
    <location>
        <begin position="173"/>
        <end position="197"/>
    </location>
</feature>
<name>A0A6G8R5W6_9CAUD</name>
<dbReference type="GO" id="GO:0016301">
    <property type="term" value="F:kinase activity"/>
    <property type="evidence" value="ECO:0007669"/>
    <property type="project" value="UniProtKB-KW"/>
</dbReference>
<proteinExistence type="predicted"/>
<dbReference type="GeneID" id="77945305"/>
<organism evidence="2 3">
    <name type="scientific">Synechococcus phage S-N03</name>
    <dbReference type="NCBI Taxonomy" id="2718943"/>
    <lineage>
        <taxon>Viruses</taxon>
        <taxon>Duplodnaviria</taxon>
        <taxon>Heunggongvirae</taxon>
        <taxon>Uroviricota</taxon>
        <taxon>Caudoviricetes</taxon>
        <taxon>Pantevenvirales</taxon>
        <taxon>Kyanoviridae</taxon>
        <taxon>Huanghaivirus</taxon>
        <taxon>Huanghaivirus snothree</taxon>
    </lineage>
</organism>
<keyword evidence="2" id="KW-0418">Kinase</keyword>